<keyword evidence="2" id="KW-1133">Transmembrane helix</keyword>
<dbReference type="PANTHER" id="PTHR38441:SF1">
    <property type="entry name" value="MEMBRANE PROTEIN"/>
    <property type="match status" value="1"/>
</dbReference>
<keyword evidence="2" id="KW-0812">Transmembrane</keyword>
<reference evidence="3 4" key="1">
    <citation type="submission" date="2016-10" db="EMBL/GenBank/DDBJ databases">
        <authorList>
            <person name="de Groot N.N."/>
        </authorList>
    </citation>
    <scope>NUCLEOTIDE SEQUENCE [LARGE SCALE GENOMIC DNA]</scope>
    <source>
        <strain evidence="3 4">CGMCC 1.9159</strain>
    </source>
</reference>
<dbReference type="Pfam" id="PF04341">
    <property type="entry name" value="DUF485"/>
    <property type="match status" value="1"/>
</dbReference>
<dbReference type="AlphaFoldDB" id="A0A1G9JKK3"/>
<dbReference type="STRING" id="686624.SAMN04488242_1317"/>
<dbReference type="PANTHER" id="PTHR38441">
    <property type="entry name" value="INTEGRAL MEMBRANE PROTEIN-RELATED"/>
    <property type="match status" value="1"/>
</dbReference>
<dbReference type="EMBL" id="FNGP01000002">
    <property type="protein sequence ID" value="SDL38049.1"/>
    <property type="molecule type" value="Genomic_DNA"/>
</dbReference>
<organism evidence="3 4">
    <name type="scientific">Tessaracoccus oleiagri</name>
    <dbReference type="NCBI Taxonomy" id="686624"/>
    <lineage>
        <taxon>Bacteria</taxon>
        <taxon>Bacillati</taxon>
        <taxon>Actinomycetota</taxon>
        <taxon>Actinomycetes</taxon>
        <taxon>Propionibacteriales</taxon>
        <taxon>Propionibacteriaceae</taxon>
        <taxon>Tessaracoccus</taxon>
    </lineage>
</organism>
<evidence type="ECO:0000313" key="3">
    <source>
        <dbReference type="EMBL" id="SDL38049.1"/>
    </source>
</evidence>
<feature type="compositionally biased region" description="Basic and acidic residues" evidence="1">
    <location>
        <begin position="1"/>
        <end position="10"/>
    </location>
</feature>
<dbReference type="OrthoDB" id="3543412at2"/>
<accession>A0A1G9JKK3</accession>
<dbReference type="InterPro" id="IPR007436">
    <property type="entry name" value="DUF485"/>
</dbReference>
<evidence type="ECO:0000256" key="1">
    <source>
        <dbReference type="SAM" id="MobiDB-lite"/>
    </source>
</evidence>
<name>A0A1G9JKK3_9ACTN</name>
<evidence type="ECO:0000256" key="2">
    <source>
        <dbReference type="SAM" id="Phobius"/>
    </source>
</evidence>
<evidence type="ECO:0000313" key="4">
    <source>
        <dbReference type="Proteomes" id="UP000199475"/>
    </source>
</evidence>
<protein>
    <submittedName>
        <fullName evidence="3">Uncharacterized membrane protein, DUF485 family</fullName>
    </submittedName>
</protein>
<gene>
    <name evidence="3" type="ORF">SAMN04488242_1317</name>
</gene>
<feature type="transmembrane region" description="Helical" evidence="2">
    <location>
        <begin position="49"/>
        <end position="71"/>
    </location>
</feature>
<keyword evidence="2" id="KW-0472">Membrane</keyword>
<sequence>MANSVHHPDADLPGAHGQPPGKGQIPTAEFRRVQGSDDFRELRRVFRGFAFPMTVAFIVWYALYVGLSVFAPGFMSIKVFGEVTLGLILGLLQFVTTFLITWLYIRHMNKKVDPIAARLREDLEGSAL</sequence>
<dbReference type="Proteomes" id="UP000199475">
    <property type="component" value="Unassembled WGS sequence"/>
</dbReference>
<proteinExistence type="predicted"/>
<feature type="region of interest" description="Disordered" evidence="1">
    <location>
        <begin position="1"/>
        <end position="26"/>
    </location>
</feature>
<keyword evidence="4" id="KW-1185">Reference proteome</keyword>
<dbReference type="RefSeq" id="WP_093250145.1">
    <property type="nucleotide sequence ID" value="NZ_FNGP01000002.1"/>
</dbReference>
<feature type="transmembrane region" description="Helical" evidence="2">
    <location>
        <begin position="83"/>
        <end position="105"/>
    </location>
</feature>